<dbReference type="SUPFAM" id="SSF56519">
    <property type="entry name" value="Penicillin binding protein dimerisation domain"/>
    <property type="match status" value="1"/>
</dbReference>
<evidence type="ECO:0000256" key="2">
    <source>
        <dbReference type="ARBA" id="ARBA00007171"/>
    </source>
</evidence>
<keyword evidence="3 5" id="KW-0472">Membrane</keyword>
<comment type="subcellular location">
    <subcellularLocation>
        <location evidence="1">Cell membrane</location>
        <topology evidence="1">Single-pass membrane protein</topology>
    </subcellularLocation>
</comment>
<dbReference type="Gene3D" id="3.40.710.10">
    <property type="entry name" value="DD-peptidase/beta-lactamase superfamily"/>
    <property type="match status" value="1"/>
</dbReference>
<comment type="similarity">
    <text evidence="2">Belongs to the transpeptidase family.</text>
</comment>
<evidence type="ECO:0000313" key="10">
    <source>
        <dbReference type="Proteomes" id="UP000051330"/>
    </source>
</evidence>
<evidence type="ECO:0000256" key="3">
    <source>
        <dbReference type="ARBA" id="ARBA00023136"/>
    </source>
</evidence>
<dbReference type="PANTHER" id="PTHR30627:SF25">
    <property type="entry name" value="PENICILLIN-BINDING PROTEIN 3"/>
    <property type="match status" value="1"/>
</dbReference>
<dbReference type="GO" id="GO:0046677">
    <property type="term" value="P:response to antibiotic"/>
    <property type="evidence" value="ECO:0007669"/>
    <property type="project" value="InterPro"/>
</dbReference>
<dbReference type="GO" id="GO:0008658">
    <property type="term" value="F:penicillin binding"/>
    <property type="evidence" value="ECO:0007669"/>
    <property type="project" value="InterPro"/>
</dbReference>
<evidence type="ECO:0000259" key="6">
    <source>
        <dbReference type="Pfam" id="PF00905"/>
    </source>
</evidence>
<dbReference type="PANTHER" id="PTHR30627">
    <property type="entry name" value="PEPTIDOGLYCAN D,D-TRANSPEPTIDASE"/>
    <property type="match status" value="1"/>
</dbReference>
<name>A0A0R1MZG8_9LACO</name>
<comment type="caution">
    <text evidence="9">The sequence shown here is derived from an EMBL/GenBank/DDBJ whole genome shotgun (WGS) entry which is preliminary data.</text>
</comment>
<gene>
    <name evidence="9" type="ORF">FD09_GL001109</name>
</gene>
<evidence type="ECO:0000259" key="8">
    <source>
        <dbReference type="Pfam" id="PF05223"/>
    </source>
</evidence>
<dbReference type="InterPro" id="IPR007887">
    <property type="entry name" value="MecA_N"/>
</dbReference>
<dbReference type="PATRIC" id="fig|1423792.3.peg.1129"/>
<dbReference type="STRING" id="1423792.FD09_GL001109"/>
<feature type="domain" description="Penicillin-binding protein dimerisation" evidence="7">
    <location>
        <begin position="165"/>
        <end position="312"/>
    </location>
</feature>
<dbReference type="GO" id="GO:0005886">
    <property type="term" value="C:plasma membrane"/>
    <property type="evidence" value="ECO:0007669"/>
    <property type="project" value="UniProtKB-SubCell"/>
</dbReference>
<reference evidence="9 10" key="1">
    <citation type="journal article" date="2015" name="Genome Announc.">
        <title>Expanding the biotechnology potential of lactobacilli through comparative genomics of 213 strains and associated genera.</title>
        <authorList>
            <person name="Sun Z."/>
            <person name="Harris H.M."/>
            <person name="McCann A."/>
            <person name="Guo C."/>
            <person name="Argimon S."/>
            <person name="Zhang W."/>
            <person name="Yang X."/>
            <person name="Jeffery I.B."/>
            <person name="Cooney J.C."/>
            <person name="Kagawa T.F."/>
            <person name="Liu W."/>
            <person name="Song Y."/>
            <person name="Salvetti E."/>
            <person name="Wrobel A."/>
            <person name="Rasinkangas P."/>
            <person name="Parkhill J."/>
            <person name="Rea M.C."/>
            <person name="O'Sullivan O."/>
            <person name="Ritari J."/>
            <person name="Douillard F.P."/>
            <person name="Paul Ross R."/>
            <person name="Yang R."/>
            <person name="Briner A.E."/>
            <person name="Felis G.E."/>
            <person name="de Vos W.M."/>
            <person name="Barrangou R."/>
            <person name="Klaenhammer T.R."/>
            <person name="Caufield P.W."/>
            <person name="Cui Y."/>
            <person name="Zhang H."/>
            <person name="O'Toole P.W."/>
        </authorList>
    </citation>
    <scope>NUCLEOTIDE SEQUENCE [LARGE SCALE GENOMIC DNA]</scope>
    <source>
        <strain evidence="9 10">DSM 12744</strain>
    </source>
</reference>
<evidence type="ECO:0000256" key="5">
    <source>
        <dbReference type="SAM" id="Phobius"/>
    </source>
</evidence>
<evidence type="ECO:0000256" key="1">
    <source>
        <dbReference type="ARBA" id="ARBA00004162"/>
    </source>
</evidence>
<keyword evidence="10" id="KW-1185">Reference proteome</keyword>
<dbReference type="InterPro" id="IPR001460">
    <property type="entry name" value="PCN-bd_Tpept"/>
</dbReference>
<evidence type="ECO:0000259" key="7">
    <source>
        <dbReference type="Pfam" id="PF03717"/>
    </source>
</evidence>
<dbReference type="EMBL" id="AZEC01000018">
    <property type="protein sequence ID" value="KRL08856.1"/>
    <property type="molecule type" value="Genomic_DNA"/>
</dbReference>
<dbReference type="InterPro" id="IPR012338">
    <property type="entry name" value="Beta-lactam/transpept-like"/>
</dbReference>
<dbReference type="OrthoDB" id="9766847at2"/>
<dbReference type="Gene3D" id="3.30.1390.30">
    <property type="entry name" value="Penicillin-binding protein 2a, domain 3"/>
    <property type="match status" value="1"/>
</dbReference>
<evidence type="ECO:0000256" key="4">
    <source>
        <dbReference type="SAM" id="MobiDB-lite"/>
    </source>
</evidence>
<keyword evidence="5" id="KW-1133">Transmembrane helix</keyword>
<protein>
    <submittedName>
        <fullName evidence="9">Penicillin-binding protein 3</fullName>
    </submittedName>
</protein>
<dbReference type="SUPFAM" id="SSF56601">
    <property type="entry name" value="beta-lactamase/transpeptidase-like"/>
    <property type="match status" value="1"/>
</dbReference>
<dbReference type="GO" id="GO:0071555">
    <property type="term" value="P:cell wall organization"/>
    <property type="evidence" value="ECO:0007669"/>
    <property type="project" value="TreeGrafter"/>
</dbReference>
<organism evidence="9 10">
    <name type="scientific">Schleiferilactobacillus perolens DSM 12744</name>
    <dbReference type="NCBI Taxonomy" id="1423792"/>
    <lineage>
        <taxon>Bacteria</taxon>
        <taxon>Bacillati</taxon>
        <taxon>Bacillota</taxon>
        <taxon>Bacilli</taxon>
        <taxon>Lactobacillales</taxon>
        <taxon>Lactobacillaceae</taxon>
        <taxon>Schleiferilactobacillus</taxon>
    </lineage>
</organism>
<keyword evidence="5" id="KW-0812">Transmembrane</keyword>
<dbReference type="Gene3D" id="3.10.450.100">
    <property type="entry name" value="NTF2-like, domain 1"/>
    <property type="match status" value="1"/>
</dbReference>
<dbReference type="RefSeq" id="WP_057822248.1">
    <property type="nucleotide sequence ID" value="NZ_AZEC01000018.1"/>
</dbReference>
<proteinExistence type="inferred from homology"/>
<feature type="transmembrane region" description="Helical" evidence="5">
    <location>
        <begin position="7"/>
        <end position="27"/>
    </location>
</feature>
<dbReference type="SUPFAM" id="SSF54427">
    <property type="entry name" value="NTF2-like"/>
    <property type="match status" value="1"/>
</dbReference>
<sequence length="664" mass="71831">MKKKTIIMSLIGLIAVIGIAGGGFFYYRWHQQQAELAAVKTTAKAYTSAFQKRNYTQMIKSIDTTHLTGKDYKYTPNQVIARNEAVFTRVGASQIKINGVTVTKKSDTNYRLHFNVVMQTALGELNMPNYETAIRLVNNHWRVVWSPAMLFPQMTGKSTVQLSRITPKRGEILDRNGDPLAENGGANEAGMVRGKLGTGQTRTDNLNKISTTFGVSVADLEKLLNQSWVTDDNFVPIKTVTNQTALTGVAYQAVTRRSYPIGEASAQLIGYVGAVTAEDLKKHPELAVGDEIGKTGLERYYNKELQGQAGGDLTINNNGIEAHSLIQRDATDGHNVKLTIDRAKQVKAYQQLNGKKGSVVTMDPKNGQILTLVSSPSYDPNKFVAGISQSDYNQYANNADHPFVSRFAQGYAPGSTFKMITAGIALDNGTITPNTTRTIAGLKWRKDSSWGSYQVTRVENVATENMTQALVHSDNIWFAQTALQMGSAAFLKGVTPFVNQKDDLPLTMTKAQISNDGKLSREVLLADTAYGQGQLLLSPVQQAVAYSAIADGGKMQLPTLLLSKTAGQTTVLKENSAAAVKTALTQVVSDPAGTAHSLQISGHTIAAKTGTAELKATQDTNGPTNGFLMALDADNNSYLMVAMMEDAGSDTVVNAMKPYVASLY</sequence>
<dbReference type="InterPro" id="IPR050515">
    <property type="entry name" value="Beta-lactam/transpept"/>
</dbReference>
<evidence type="ECO:0000313" key="9">
    <source>
        <dbReference type="EMBL" id="KRL08856.1"/>
    </source>
</evidence>
<dbReference type="AlphaFoldDB" id="A0A0R1MZG8"/>
<dbReference type="Pfam" id="PF03717">
    <property type="entry name" value="PBP_dimer"/>
    <property type="match status" value="1"/>
</dbReference>
<dbReference type="InterPro" id="IPR032710">
    <property type="entry name" value="NTF2-like_dom_sf"/>
</dbReference>
<feature type="region of interest" description="Disordered" evidence="4">
    <location>
        <begin position="176"/>
        <end position="198"/>
    </location>
</feature>
<dbReference type="InterPro" id="IPR005311">
    <property type="entry name" value="PBP_dimer"/>
</dbReference>
<feature type="domain" description="Penicillin-binding protein transpeptidase" evidence="6">
    <location>
        <begin position="357"/>
        <end position="648"/>
    </location>
</feature>
<dbReference type="InterPro" id="IPR036138">
    <property type="entry name" value="PBP_dimer_sf"/>
</dbReference>
<dbReference type="Pfam" id="PF05223">
    <property type="entry name" value="MecA_N"/>
    <property type="match status" value="1"/>
</dbReference>
<dbReference type="Gene3D" id="3.90.1310.10">
    <property type="entry name" value="Penicillin-binding protein 2a (Domain 2)"/>
    <property type="match status" value="1"/>
</dbReference>
<dbReference type="Pfam" id="PF00905">
    <property type="entry name" value="Transpeptidase"/>
    <property type="match status" value="1"/>
</dbReference>
<dbReference type="Proteomes" id="UP000051330">
    <property type="component" value="Unassembled WGS sequence"/>
</dbReference>
<dbReference type="GO" id="GO:0071972">
    <property type="term" value="F:peptidoglycan L,D-transpeptidase activity"/>
    <property type="evidence" value="ECO:0007669"/>
    <property type="project" value="TreeGrafter"/>
</dbReference>
<accession>A0A0R1MZG8</accession>
<feature type="domain" description="NTF2-like N-terminal transpeptidase" evidence="8">
    <location>
        <begin position="40"/>
        <end position="156"/>
    </location>
</feature>